<accession>A0ABS4WGX6</accession>
<evidence type="ECO:0000313" key="3">
    <source>
        <dbReference type="EMBL" id="MBP2375462.1"/>
    </source>
</evidence>
<evidence type="ECO:0000313" key="4">
    <source>
        <dbReference type="Proteomes" id="UP000766570"/>
    </source>
</evidence>
<dbReference type="Proteomes" id="UP000766570">
    <property type="component" value="Unassembled WGS sequence"/>
</dbReference>
<feature type="compositionally biased region" description="Low complexity" evidence="1">
    <location>
        <begin position="98"/>
        <end position="109"/>
    </location>
</feature>
<feature type="region of interest" description="Disordered" evidence="1">
    <location>
        <begin position="78"/>
        <end position="109"/>
    </location>
</feature>
<organism evidence="3 4">
    <name type="scientific">Paeniglutamicibacter psychrophenolicus</name>
    <dbReference type="NCBI Taxonomy" id="257454"/>
    <lineage>
        <taxon>Bacteria</taxon>
        <taxon>Bacillati</taxon>
        <taxon>Actinomycetota</taxon>
        <taxon>Actinomycetes</taxon>
        <taxon>Micrococcales</taxon>
        <taxon>Micrococcaceae</taxon>
        <taxon>Paeniglutamicibacter</taxon>
    </lineage>
</organism>
<reference evidence="3 4" key="1">
    <citation type="submission" date="2021-03" db="EMBL/GenBank/DDBJ databases">
        <title>Sequencing the genomes of 1000 actinobacteria strains.</title>
        <authorList>
            <person name="Klenk H.-P."/>
        </authorList>
    </citation>
    <scope>NUCLEOTIDE SEQUENCE [LARGE SCALE GENOMIC DNA]</scope>
    <source>
        <strain evidence="3 4">DSM 15454</strain>
    </source>
</reference>
<comment type="caution">
    <text evidence="3">The sequence shown here is derived from an EMBL/GenBank/DDBJ whole genome shotgun (WGS) entry which is preliminary data.</text>
</comment>
<keyword evidence="4" id="KW-1185">Reference proteome</keyword>
<feature type="compositionally biased region" description="Low complexity" evidence="1">
    <location>
        <begin position="18"/>
        <end position="31"/>
    </location>
</feature>
<keyword evidence="2" id="KW-0472">Membrane</keyword>
<evidence type="ECO:0000256" key="2">
    <source>
        <dbReference type="SAM" id="Phobius"/>
    </source>
</evidence>
<proteinExistence type="predicted"/>
<protein>
    <submittedName>
        <fullName evidence="3">Uncharacterized protein</fullName>
    </submittedName>
</protein>
<sequence length="454" mass="48530">MDNIERLLRDADPRAAQDSGAPLPLDLSDPAPVFIQRPVAEPPRERRNWWPVAVGAMATATAVAAVVVWAPWTAPAPDPLPATPPTQSTTIPEPSESGAADPTGTPAPAAWPNGLFPAWDGAHFADDAACSALSLPGIMVEDAKGKLSDPGFDAKAFSLIGCQEGFAAFTPTDRFRVEQNIDDTSGGMLVAKWNPEAKQWISSPSEIGADGVEVHPEYLSWPLLRGYTYEPDQTPEQRMDLAIKDLGIDEQVAKTLFGPNVPSWMESDSGAEPVTYSNSVLEVTHPAWTMHESMYGTGGKSLEPAATDPKDAATYQLMFFDSHGKAVFNLALFPDDRAGDGADETCNDPAATYTLHGLAPTSLVVREGTLSLGLLTEKDYFGINRSSVGLVPAGSPAEGKLCDLPTAFHLGGKMLQSDAWTGYLGFKDAAERNAYLDSTEYQRARAVAASLQLR</sequence>
<keyword evidence="2" id="KW-1133">Transmembrane helix</keyword>
<name>A0ABS4WGX6_9MICC</name>
<feature type="transmembrane region" description="Helical" evidence="2">
    <location>
        <begin position="49"/>
        <end position="72"/>
    </location>
</feature>
<gene>
    <name evidence="3" type="ORF">JOF46_003374</name>
</gene>
<feature type="region of interest" description="Disordered" evidence="1">
    <location>
        <begin position="1"/>
        <end position="31"/>
    </location>
</feature>
<evidence type="ECO:0000256" key="1">
    <source>
        <dbReference type="SAM" id="MobiDB-lite"/>
    </source>
</evidence>
<dbReference type="EMBL" id="JAGIOE010000001">
    <property type="protein sequence ID" value="MBP2375462.1"/>
    <property type="molecule type" value="Genomic_DNA"/>
</dbReference>
<keyword evidence="2" id="KW-0812">Transmembrane</keyword>
<feature type="compositionally biased region" description="Basic and acidic residues" evidence="1">
    <location>
        <begin position="1"/>
        <end position="15"/>
    </location>
</feature>
<dbReference type="RefSeq" id="WP_209909121.1">
    <property type="nucleotide sequence ID" value="NZ_BAAAMI010000007.1"/>
</dbReference>